<sequence length="67" mass="7701">VALMHVSIFFSILMFVLCCRRASTQPSRISSKSRGLLLCRDFWVVSRVSKTKACIYAARLQMIFVEE</sequence>
<reference evidence="2" key="2">
    <citation type="submission" date="2016-06" db="EMBL/GenBank/DDBJ databases">
        <title>The genome of a short-lived fish provides insights into sex chromosome evolution and the genetic control of aging.</title>
        <authorList>
            <person name="Reichwald K."/>
            <person name="Felder M."/>
            <person name="Petzold A."/>
            <person name="Koch P."/>
            <person name="Groth M."/>
            <person name="Platzer M."/>
        </authorList>
    </citation>
    <scope>NUCLEOTIDE SEQUENCE</scope>
    <source>
        <tissue evidence="2">Brain</tissue>
    </source>
</reference>
<proteinExistence type="predicted"/>
<feature type="non-terminal residue" evidence="2">
    <location>
        <position position="67"/>
    </location>
</feature>
<evidence type="ECO:0000313" key="2">
    <source>
        <dbReference type="EMBL" id="SBR45297.1"/>
    </source>
</evidence>
<evidence type="ECO:0000256" key="1">
    <source>
        <dbReference type="SAM" id="SignalP"/>
    </source>
</evidence>
<protein>
    <recommendedName>
        <fullName evidence="3">Secreted protein</fullName>
    </recommendedName>
</protein>
<feature type="chain" id="PRO_5008374317" description="Secreted protein" evidence="1">
    <location>
        <begin position="25"/>
        <end position="67"/>
    </location>
</feature>
<name>A0A1A8LL10_9TELE</name>
<dbReference type="AlphaFoldDB" id="A0A1A8LL10"/>
<accession>A0A1A8LL10</accession>
<keyword evidence="1" id="KW-0732">Signal</keyword>
<gene>
    <name evidence="2" type="primary">Nfu_g_1_003018</name>
</gene>
<evidence type="ECO:0008006" key="3">
    <source>
        <dbReference type="Google" id="ProtNLM"/>
    </source>
</evidence>
<feature type="signal peptide" evidence="1">
    <location>
        <begin position="1"/>
        <end position="24"/>
    </location>
</feature>
<reference evidence="2" key="1">
    <citation type="submission" date="2016-05" db="EMBL/GenBank/DDBJ databases">
        <authorList>
            <person name="Lavstsen T."/>
            <person name="Jespersen J.S."/>
        </authorList>
    </citation>
    <scope>NUCLEOTIDE SEQUENCE</scope>
    <source>
        <tissue evidence="2">Brain</tissue>
    </source>
</reference>
<dbReference type="EMBL" id="HAEF01007750">
    <property type="protein sequence ID" value="SBR45297.1"/>
    <property type="molecule type" value="Transcribed_RNA"/>
</dbReference>
<feature type="non-terminal residue" evidence="2">
    <location>
        <position position="1"/>
    </location>
</feature>
<organism evidence="2">
    <name type="scientific">Nothobranchius pienaari</name>
    <dbReference type="NCBI Taxonomy" id="704102"/>
    <lineage>
        <taxon>Eukaryota</taxon>
        <taxon>Metazoa</taxon>
        <taxon>Chordata</taxon>
        <taxon>Craniata</taxon>
        <taxon>Vertebrata</taxon>
        <taxon>Euteleostomi</taxon>
        <taxon>Actinopterygii</taxon>
        <taxon>Neopterygii</taxon>
        <taxon>Teleostei</taxon>
        <taxon>Neoteleostei</taxon>
        <taxon>Acanthomorphata</taxon>
        <taxon>Ovalentaria</taxon>
        <taxon>Atherinomorphae</taxon>
        <taxon>Cyprinodontiformes</taxon>
        <taxon>Nothobranchiidae</taxon>
        <taxon>Nothobranchius</taxon>
    </lineage>
</organism>